<dbReference type="InterPro" id="IPR011053">
    <property type="entry name" value="Single_hybrid_motif"/>
</dbReference>
<dbReference type="OrthoDB" id="7363068at2"/>
<dbReference type="InterPro" id="IPR000089">
    <property type="entry name" value="Biotin_lipoyl"/>
</dbReference>
<dbReference type="PROSITE" id="PS50968">
    <property type="entry name" value="BIOTINYL_LIPOYL"/>
    <property type="match status" value="1"/>
</dbReference>
<evidence type="ECO:0000313" key="3">
    <source>
        <dbReference type="Proteomes" id="UP000471435"/>
    </source>
</evidence>
<evidence type="ECO:0000313" key="2">
    <source>
        <dbReference type="EMBL" id="MXP46796.1"/>
    </source>
</evidence>
<dbReference type="EMBL" id="WTYP01000001">
    <property type="protein sequence ID" value="MXP46796.1"/>
    <property type="molecule type" value="Genomic_DNA"/>
</dbReference>
<evidence type="ECO:0000259" key="1">
    <source>
        <dbReference type="PROSITE" id="PS50968"/>
    </source>
</evidence>
<gene>
    <name evidence="2" type="ORF">GRI43_05240</name>
</gene>
<dbReference type="Gene3D" id="2.40.50.100">
    <property type="match status" value="1"/>
</dbReference>
<dbReference type="SUPFAM" id="SSF51230">
    <property type="entry name" value="Single hybrid motif"/>
    <property type="match status" value="1"/>
</dbReference>
<proteinExistence type="predicted"/>
<feature type="domain" description="Lipoyl-binding" evidence="1">
    <location>
        <begin position="3"/>
        <end position="78"/>
    </location>
</feature>
<dbReference type="CDD" id="cd06849">
    <property type="entry name" value="lipoyl_domain"/>
    <property type="match status" value="1"/>
</dbReference>
<protein>
    <recommendedName>
        <fullName evidence="1">Lipoyl-binding domain-containing protein</fullName>
    </recommendedName>
</protein>
<comment type="caution">
    <text evidence="2">The sequence shown here is derived from an EMBL/GenBank/DDBJ whole genome shotgun (WGS) entry which is preliminary data.</text>
</comment>
<dbReference type="Proteomes" id="UP000471435">
    <property type="component" value="Unassembled WGS sequence"/>
</dbReference>
<accession>A0A6I4V117</accession>
<dbReference type="Pfam" id="PF00364">
    <property type="entry name" value="Biotin_lipoyl"/>
    <property type="match status" value="1"/>
</dbReference>
<dbReference type="AlphaFoldDB" id="A0A6I4V117"/>
<name>A0A6I4V117_9SPHN</name>
<dbReference type="RefSeq" id="WP_160729993.1">
    <property type="nucleotide sequence ID" value="NZ_CANLWR010000001.1"/>
</dbReference>
<reference evidence="2 3" key="1">
    <citation type="submission" date="2019-12" db="EMBL/GenBank/DDBJ databases">
        <title>Genomic-based taxomic classification of the family Erythrobacteraceae.</title>
        <authorList>
            <person name="Xu L."/>
        </authorList>
    </citation>
    <scope>NUCLEOTIDE SEQUENCE [LARGE SCALE GENOMIC DNA]</scope>
    <source>
        <strain evidence="2 3">SW-109</strain>
    </source>
</reference>
<sequence length="90" mass="9599">MKAVTLDLPAIMDQFGPVAVQRWLAGAGDEFEDGTPLVSLETEIAHIELNSPWPGKLTEILCGDGAPVAVGTALATIEVTDWVYDNMVSE</sequence>
<keyword evidence="3" id="KW-1185">Reference proteome</keyword>
<organism evidence="2 3">
    <name type="scientific">Pontixanthobacter luteolus</name>
    <dbReference type="NCBI Taxonomy" id="295089"/>
    <lineage>
        <taxon>Bacteria</taxon>
        <taxon>Pseudomonadati</taxon>
        <taxon>Pseudomonadota</taxon>
        <taxon>Alphaproteobacteria</taxon>
        <taxon>Sphingomonadales</taxon>
        <taxon>Erythrobacteraceae</taxon>
        <taxon>Pontixanthobacter</taxon>
    </lineage>
</organism>